<dbReference type="Pfam" id="PF00126">
    <property type="entry name" value="HTH_1"/>
    <property type="match status" value="1"/>
</dbReference>
<dbReference type="PROSITE" id="PS50931">
    <property type="entry name" value="HTH_LYSR"/>
    <property type="match status" value="1"/>
</dbReference>
<evidence type="ECO:0000313" key="8">
    <source>
        <dbReference type="Proteomes" id="UP000092741"/>
    </source>
</evidence>
<proteinExistence type="inferred from homology"/>
<dbReference type="CDD" id="cd05466">
    <property type="entry name" value="PBP2_LTTR_substrate"/>
    <property type="match status" value="1"/>
</dbReference>
<dbReference type="PANTHER" id="PTHR30346:SF26">
    <property type="entry name" value="HYDROGEN PEROXIDE-INDUCIBLE GENES ACTIVATOR"/>
    <property type="match status" value="1"/>
</dbReference>
<comment type="similarity">
    <text evidence="1">Belongs to the LysR transcriptional regulatory family.</text>
</comment>
<feature type="domain" description="HTH lysR-type" evidence="6">
    <location>
        <begin position="1"/>
        <end position="58"/>
    </location>
</feature>
<evidence type="ECO:0000256" key="2">
    <source>
        <dbReference type="ARBA" id="ARBA00023015"/>
    </source>
</evidence>
<dbReference type="InterPro" id="IPR036388">
    <property type="entry name" value="WH-like_DNA-bd_sf"/>
</dbReference>
<dbReference type="AlphaFoldDB" id="A0AAN1CWS4"/>
<dbReference type="SUPFAM" id="SSF46785">
    <property type="entry name" value="Winged helix' DNA-binding domain"/>
    <property type="match status" value="1"/>
</dbReference>
<dbReference type="GO" id="GO:0032993">
    <property type="term" value="C:protein-DNA complex"/>
    <property type="evidence" value="ECO:0007669"/>
    <property type="project" value="TreeGrafter"/>
</dbReference>
<dbReference type="RefSeq" id="WP_020333867.1">
    <property type="nucleotide sequence ID" value="NZ_ATFJ01000012.1"/>
</dbReference>
<dbReference type="GO" id="GO:0003700">
    <property type="term" value="F:DNA-binding transcription factor activity"/>
    <property type="evidence" value="ECO:0007669"/>
    <property type="project" value="InterPro"/>
</dbReference>
<dbReference type="Gene3D" id="3.40.190.10">
    <property type="entry name" value="Periplasmic binding protein-like II"/>
    <property type="match status" value="2"/>
</dbReference>
<dbReference type="FunFam" id="1.10.10.10:FF:000001">
    <property type="entry name" value="LysR family transcriptional regulator"/>
    <property type="match status" value="1"/>
</dbReference>
<name>A0AAN1CWS4_VIBNA</name>
<dbReference type="InterPro" id="IPR005119">
    <property type="entry name" value="LysR_subst-bd"/>
</dbReference>
<reference evidence="7 8" key="1">
    <citation type="submission" date="2016-07" db="EMBL/GenBank/DDBJ databases">
        <title>Developing Vibrio natriegens as a novel, fast-growing host for biotechnology.</title>
        <authorList>
            <person name="Weinstock M.T."/>
            <person name="Hesek E.D."/>
            <person name="Wilson C.M."/>
            <person name="Gibson D.G."/>
        </authorList>
    </citation>
    <scope>NUCLEOTIDE SEQUENCE [LARGE SCALE GENOMIC DNA]</scope>
    <source>
        <strain evidence="7 8">ATCC 14048</strain>
    </source>
</reference>
<dbReference type="EMBL" id="CP016346">
    <property type="protein sequence ID" value="ANQ14077.1"/>
    <property type="molecule type" value="Genomic_DNA"/>
</dbReference>
<dbReference type="PRINTS" id="PR00039">
    <property type="entry name" value="HTHLYSR"/>
</dbReference>
<evidence type="ECO:0000256" key="5">
    <source>
        <dbReference type="ARBA" id="ARBA00023163"/>
    </source>
</evidence>
<sequence length="278" mass="30574">MMFRSLRYFVAVYEELSFSAASKRCFVAQPSISAAVNQLETELGCTLFVRHAKGVTPTPSGSALYPKALKVLADIGEIKGLFKEGEERIPLKLALSPFLGSERVSMIVKALIDSVMGLELELVDVSEPCDARIISATQVTDQEVFQKLWADNYVLALSKGHPLTALKEIPFESLDNVSFISRQPCDIDDAWRFAVQNKGVTLATRATVKTEEYALDLVAAGLGVSIVPSYTTSKRDDIITRPLADIELERVIGFAYPKKHALSPDILKAIHQAKLIMD</sequence>
<protein>
    <submittedName>
        <fullName evidence="7">LysR family transcriptional regulator</fullName>
    </submittedName>
</protein>
<evidence type="ECO:0000256" key="1">
    <source>
        <dbReference type="ARBA" id="ARBA00009437"/>
    </source>
</evidence>
<dbReference type="InterPro" id="IPR000847">
    <property type="entry name" value="LysR_HTH_N"/>
</dbReference>
<dbReference type="Proteomes" id="UP000092741">
    <property type="component" value="Chromosome 2"/>
</dbReference>
<keyword evidence="3" id="KW-0238">DNA-binding</keyword>
<dbReference type="SUPFAM" id="SSF53850">
    <property type="entry name" value="Periplasmic binding protein-like II"/>
    <property type="match status" value="1"/>
</dbReference>
<evidence type="ECO:0000313" key="7">
    <source>
        <dbReference type="EMBL" id="ANQ14077.1"/>
    </source>
</evidence>
<keyword evidence="8" id="KW-1185">Reference proteome</keyword>
<keyword evidence="4" id="KW-0010">Activator</keyword>
<accession>A0AAN1CWS4</accession>
<evidence type="ECO:0000256" key="4">
    <source>
        <dbReference type="ARBA" id="ARBA00023159"/>
    </source>
</evidence>
<keyword evidence="2" id="KW-0805">Transcription regulation</keyword>
<dbReference type="Gene3D" id="1.10.10.10">
    <property type="entry name" value="Winged helix-like DNA-binding domain superfamily/Winged helix DNA-binding domain"/>
    <property type="match status" value="1"/>
</dbReference>
<dbReference type="PANTHER" id="PTHR30346">
    <property type="entry name" value="TRANSCRIPTIONAL DUAL REGULATOR HCAR-RELATED"/>
    <property type="match status" value="1"/>
</dbReference>
<dbReference type="GeneID" id="70915028"/>
<dbReference type="Pfam" id="PF03466">
    <property type="entry name" value="LysR_substrate"/>
    <property type="match status" value="1"/>
</dbReference>
<gene>
    <name evidence="7" type="ORF">BA890_15020</name>
</gene>
<evidence type="ECO:0000256" key="3">
    <source>
        <dbReference type="ARBA" id="ARBA00023125"/>
    </source>
</evidence>
<evidence type="ECO:0000259" key="6">
    <source>
        <dbReference type="PROSITE" id="PS50931"/>
    </source>
</evidence>
<dbReference type="KEGG" id="vna:PN96_19515"/>
<keyword evidence="5" id="KW-0804">Transcription</keyword>
<organism evidence="7 8">
    <name type="scientific">Vibrio natriegens NBRC 15636 = ATCC 14048 = DSM 759</name>
    <dbReference type="NCBI Taxonomy" id="1219067"/>
    <lineage>
        <taxon>Bacteria</taxon>
        <taxon>Pseudomonadati</taxon>
        <taxon>Pseudomonadota</taxon>
        <taxon>Gammaproteobacteria</taxon>
        <taxon>Vibrionales</taxon>
        <taxon>Vibrionaceae</taxon>
        <taxon>Vibrio</taxon>
    </lineage>
</organism>
<dbReference type="GO" id="GO:0003677">
    <property type="term" value="F:DNA binding"/>
    <property type="evidence" value="ECO:0007669"/>
    <property type="project" value="UniProtKB-KW"/>
</dbReference>
<dbReference type="InterPro" id="IPR036390">
    <property type="entry name" value="WH_DNA-bd_sf"/>
</dbReference>